<name>A0A3R6X347_APHAT</name>
<proteinExistence type="predicted"/>
<dbReference type="Proteomes" id="UP000285712">
    <property type="component" value="Unassembled WGS sequence"/>
</dbReference>
<sequence>MNSPDLSDDTLLDVDLSLLLSSEDEAKFHHVVYFLQLHPTLINQLSRQQVNAFRAAGLLEIELSASHRSASITREMLTTGPMALMFPHYKTFFGVNHVTFRWQATTSGVDVTMANNSRRPVFVGLRVLAPQGIMALHLHDLVRLLETPSKVLLLGYVVTKRAIPLSVHPPAHNLLVHHVSMETLSLNSIGFQGLLYSQPILQYTRLGLTLNSELLVNEAGQSVPFVSQSVGWEVECASWKVLEDLVSDGCQMLHLSCATTSTALILEDGRGGAFPVGVDALKRLFQGSTVQLVQLSECPSPTGGLGFTAATQYATDRGAFDGGIRLLHVKDMVQRKVLLDFVPAILKDMPNMTVVATTLETVELPPPLKQFHVGLDSNPGGPLRFRALSTDAVWEQQTRLPQNDLDVESPRPTHAVAAAAPANNCSLM</sequence>
<gene>
    <name evidence="1" type="ORF">DYB35_006106</name>
</gene>
<accession>A0A3R6X347</accession>
<evidence type="ECO:0000313" key="2">
    <source>
        <dbReference type="Proteomes" id="UP000285712"/>
    </source>
</evidence>
<organism evidence="1 2">
    <name type="scientific">Aphanomyces astaci</name>
    <name type="common">Crayfish plague agent</name>
    <dbReference type="NCBI Taxonomy" id="112090"/>
    <lineage>
        <taxon>Eukaryota</taxon>
        <taxon>Sar</taxon>
        <taxon>Stramenopiles</taxon>
        <taxon>Oomycota</taxon>
        <taxon>Saprolegniomycetes</taxon>
        <taxon>Saprolegniales</taxon>
        <taxon>Verrucalvaceae</taxon>
        <taxon>Aphanomyces</taxon>
    </lineage>
</organism>
<comment type="caution">
    <text evidence="1">The sequence shown here is derived from an EMBL/GenBank/DDBJ whole genome shotgun (WGS) entry which is preliminary data.</text>
</comment>
<evidence type="ECO:0000313" key="1">
    <source>
        <dbReference type="EMBL" id="RHY97092.1"/>
    </source>
</evidence>
<dbReference type="AlphaFoldDB" id="A0A3R6X347"/>
<dbReference type="VEuPathDB" id="FungiDB:H257_06056"/>
<dbReference type="EMBL" id="QUTG01002240">
    <property type="protein sequence ID" value="RHY97092.1"/>
    <property type="molecule type" value="Genomic_DNA"/>
</dbReference>
<reference evidence="1 2" key="1">
    <citation type="submission" date="2018-08" db="EMBL/GenBank/DDBJ databases">
        <title>Aphanomyces genome sequencing and annotation.</title>
        <authorList>
            <person name="Minardi D."/>
            <person name="Oidtmann B."/>
            <person name="Van Der Giezen M."/>
            <person name="Studholme D.J."/>
        </authorList>
    </citation>
    <scope>NUCLEOTIDE SEQUENCE [LARGE SCALE GENOMIC DNA]</scope>
    <source>
        <strain evidence="1 2">Sv</strain>
    </source>
</reference>
<protein>
    <submittedName>
        <fullName evidence="1">Uncharacterized protein</fullName>
    </submittedName>
</protein>